<evidence type="ECO:0000256" key="1">
    <source>
        <dbReference type="SAM" id="Phobius"/>
    </source>
</evidence>
<keyword evidence="1" id="KW-0472">Membrane</keyword>
<dbReference type="Pfam" id="PF07256">
    <property type="entry name" value="DUF1435"/>
    <property type="match status" value="1"/>
</dbReference>
<protein>
    <submittedName>
        <fullName evidence="2">DUF1435 domain-containing protein</fullName>
    </submittedName>
</protein>
<dbReference type="RefSeq" id="WP_104956144.1">
    <property type="nucleotide sequence ID" value="NZ_CP026377.1"/>
</dbReference>
<dbReference type="AlphaFoldDB" id="A0A1X1DF53"/>
<feature type="transmembrane region" description="Helical" evidence="1">
    <location>
        <begin position="71"/>
        <end position="91"/>
    </location>
</feature>
<reference evidence="2 3" key="1">
    <citation type="submission" date="2018-01" db="EMBL/GenBank/DDBJ databases">
        <title>Complete and assembled Genome of Pantoea gaviniae DSM22758T.</title>
        <authorList>
            <person name="Stevens M.J.A."/>
            <person name="Zurfluh K."/>
            <person name="Stephan R."/>
        </authorList>
    </citation>
    <scope>NUCLEOTIDE SEQUENCE [LARGE SCALE GENOMIC DNA]</scope>
    <source>
        <strain evidence="2 3">DSM 22758</strain>
    </source>
</reference>
<organism evidence="2 3">
    <name type="scientific">Mixta gaviniae</name>
    <dbReference type="NCBI Taxonomy" id="665914"/>
    <lineage>
        <taxon>Bacteria</taxon>
        <taxon>Pseudomonadati</taxon>
        <taxon>Pseudomonadota</taxon>
        <taxon>Gammaproteobacteria</taxon>
        <taxon>Enterobacterales</taxon>
        <taxon>Erwiniaceae</taxon>
        <taxon>Mixta</taxon>
    </lineage>
</organism>
<sequence>MLMAIMAACGLWGVSWAMGKRLQSAWGVILPGALMPVVASIHLSFSQWRWLLVAALLLTLVMLIHHRLRRFILLPSCIALAGVLAAVSVNAGGL</sequence>
<dbReference type="InterPro" id="IPR009885">
    <property type="entry name" value="DUF1435"/>
</dbReference>
<dbReference type="EMBL" id="CP026377">
    <property type="protein sequence ID" value="AUX92245.1"/>
    <property type="molecule type" value="Genomic_DNA"/>
</dbReference>
<accession>A0A1X1DF53</accession>
<name>A0A1X1DF53_9GAMM</name>
<gene>
    <name evidence="2" type="ORF">C2E15_03465</name>
</gene>
<dbReference type="Proteomes" id="UP000238365">
    <property type="component" value="Chromosome"/>
</dbReference>
<keyword evidence="1" id="KW-1133">Transmembrane helix</keyword>
<feature type="transmembrane region" description="Helical" evidence="1">
    <location>
        <begin position="48"/>
        <end position="64"/>
    </location>
</feature>
<keyword evidence="3" id="KW-1185">Reference proteome</keyword>
<dbReference type="OrthoDB" id="6540321at2"/>
<keyword evidence="1" id="KW-0812">Transmembrane</keyword>
<dbReference type="KEGG" id="pgz:C2E15_03465"/>
<proteinExistence type="predicted"/>
<evidence type="ECO:0000313" key="2">
    <source>
        <dbReference type="EMBL" id="AUX92245.1"/>
    </source>
</evidence>
<evidence type="ECO:0000313" key="3">
    <source>
        <dbReference type="Proteomes" id="UP000238365"/>
    </source>
</evidence>